<dbReference type="GO" id="GO:0004601">
    <property type="term" value="F:peroxidase activity"/>
    <property type="evidence" value="ECO:0007669"/>
    <property type="project" value="UniProtKB-KW"/>
</dbReference>
<dbReference type="Proteomes" id="UP000838878">
    <property type="component" value="Chromosome 4"/>
</dbReference>
<evidence type="ECO:0000256" key="5">
    <source>
        <dbReference type="ARBA" id="ARBA00022729"/>
    </source>
</evidence>
<dbReference type="AlphaFoldDB" id="A0A8J9UQB7"/>
<dbReference type="PRINTS" id="PR00457">
    <property type="entry name" value="ANPEROXIDASE"/>
</dbReference>
<keyword evidence="10" id="KW-0812">Transmembrane</keyword>
<dbReference type="GO" id="GO:0006979">
    <property type="term" value="P:response to oxidative stress"/>
    <property type="evidence" value="ECO:0007669"/>
    <property type="project" value="InterPro"/>
</dbReference>
<dbReference type="InterPro" id="IPR037120">
    <property type="entry name" value="Haem_peroxidase_sf_animal"/>
</dbReference>
<dbReference type="GO" id="GO:0022412">
    <property type="term" value="P:cellular process involved in reproduction in multicellular organism"/>
    <property type="evidence" value="ECO:0007669"/>
    <property type="project" value="UniProtKB-ARBA"/>
</dbReference>
<keyword evidence="7 8" id="KW-0408">Iron</keyword>
<keyword evidence="6" id="KW-0560">Oxidoreductase</keyword>
<evidence type="ECO:0000313" key="12">
    <source>
        <dbReference type="Proteomes" id="UP000838878"/>
    </source>
</evidence>
<dbReference type="InterPro" id="IPR019791">
    <property type="entry name" value="Haem_peroxidase_animal"/>
</dbReference>
<dbReference type="PROSITE" id="PS50292">
    <property type="entry name" value="PEROXIDASE_3"/>
    <property type="match status" value="1"/>
</dbReference>
<evidence type="ECO:0000256" key="7">
    <source>
        <dbReference type="ARBA" id="ARBA00023004"/>
    </source>
</evidence>
<evidence type="ECO:0000256" key="1">
    <source>
        <dbReference type="ARBA" id="ARBA00004613"/>
    </source>
</evidence>
<dbReference type="SUPFAM" id="SSF48113">
    <property type="entry name" value="Heme-dependent peroxidases"/>
    <property type="match status" value="1"/>
</dbReference>
<evidence type="ECO:0000313" key="11">
    <source>
        <dbReference type="EMBL" id="CAH0724476.1"/>
    </source>
</evidence>
<evidence type="ECO:0000256" key="10">
    <source>
        <dbReference type="SAM" id="Phobius"/>
    </source>
</evidence>
<keyword evidence="3" id="KW-0575">Peroxidase</keyword>
<evidence type="ECO:0008006" key="13">
    <source>
        <dbReference type="Google" id="ProtNLM"/>
    </source>
</evidence>
<evidence type="ECO:0000256" key="9">
    <source>
        <dbReference type="SAM" id="MobiDB-lite"/>
    </source>
</evidence>
<evidence type="ECO:0000256" key="2">
    <source>
        <dbReference type="ARBA" id="ARBA00022525"/>
    </source>
</evidence>
<dbReference type="CDD" id="cd09823">
    <property type="entry name" value="peroxinectin_like"/>
    <property type="match status" value="1"/>
</dbReference>
<dbReference type="Gene3D" id="1.10.640.10">
    <property type="entry name" value="Haem peroxidase domain superfamily, animal type"/>
    <property type="match status" value="1"/>
</dbReference>
<feature type="region of interest" description="Disordered" evidence="9">
    <location>
        <begin position="594"/>
        <end position="616"/>
    </location>
</feature>
<feature type="binding site" description="axial binding residue" evidence="8">
    <location>
        <position position="518"/>
    </location>
    <ligand>
        <name>heme b</name>
        <dbReference type="ChEBI" id="CHEBI:60344"/>
    </ligand>
    <ligandPart>
        <name>Fe</name>
        <dbReference type="ChEBI" id="CHEBI:18248"/>
    </ligandPart>
</feature>
<evidence type="ECO:0000256" key="8">
    <source>
        <dbReference type="PIRSR" id="PIRSR619791-2"/>
    </source>
</evidence>
<dbReference type="FunFam" id="1.10.640.10:FF:000003">
    <property type="entry name" value="chorion peroxidase"/>
    <property type="match status" value="1"/>
</dbReference>
<dbReference type="PANTHER" id="PTHR11475:SF141">
    <property type="entry name" value="CARDINAL"/>
    <property type="match status" value="1"/>
</dbReference>
<feature type="non-terminal residue" evidence="11">
    <location>
        <position position="802"/>
    </location>
</feature>
<proteinExistence type="predicted"/>
<keyword evidence="10" id="KW-0472">Membrane</keyword>
<dbReference type="OrthoDB" id="823504at2759"/>
<name>A0A8J9UQB7_9NEOP</name>
<keyword evidence="10" id="KW-1133">Transmembrane helix</keyword>
<evidence type="ECO:0000256" key="6">
    <source>
        <dbReference type="ARBA" id="ARBA00023002"/>
    </source>
</evidence>
<keyword evidence="5" id="KW-0732">Signal</keyword>
<keyword evidence="4 8" id="KW-0349">Heme</keyword>
<sequence length="802" mass="87865">MFESSISRTYQKRLRNFQCAVCVLLIVLLSVSLLVTVFFNLGYDADLTPDDEPPKNLTLRLAYDENIASMLKMTWPLKSKPPRPWLGATPTKTNLDAAVAQGKDALKKRKVIESSLKPLDSDSPASRAQRAAATSPVVKPLADSAFAAEVATRVLVNGTDPKLEGGVGMGPSTDSNFEEPAYCRPPTMPCEMSKYRTQDGSCNNLNNPLTWGVSNTPFRRVLPPDYGDGISSPRIANDGSTLPSARDVSVTVHRTAYAHDSSFTVMLAVWGQFIDHDITATALSKGENSSTISCCDSEMTHPECFPVKLDKEDPFYQDYNVTCMEFVRSAPAPTCRFGQREQLNQASAFLDGSTVYSFAVNKTNQLRAGLDGQLRMLRLGRWQLLPPSTDPNDGCNTVEMNAKGRYCFESGDDRANENLHLTTMHLIWARQHNRIAAILKKMNPQWDDETVFQEARRIVGAQMQHITYAEFLPSILGLDVMWALNLTLQSEGYSDAYDPTVDPSIANHFSAAAFRFAHTLLPGLIHNVDASTGTVSYTHLHEMLFNPYALYQEKGPKAAVTSALNTPVHAVDLHITTELSEHLFERKLTFNGTTRPAPGTYHSAGTSNGTSGATGGAAGGATGGVTGFGTVPCGLDLVSLNIQRGRDHGLPAYPAWRAHCGLPALAACDQLGDVFDDSLSRICQIYKNVDDIDLYTGALAEDPKGRLLGPTLTCLIADQFLRLKIGDRFWYETSDENVRFTLEQLAEIRKTTLAGVICANEDLLDQAQPRVMEALSATNPLVDCKELPQPSFAPWKETPKKP</sequence>
<accession>A0A8J9UQB7</accession>
<dbReference type="GO" id="GO:0020037">
    <property type="term" value="F:heme binding"/>
    <property type="evidence" value="ECO:0007669"/>
    <property type="project" value="InterPro"/>
</dbReference>
<gene>
    <name evidence="11" type="ORF">BINO364_LOCUS10180</name>
</gene>
<comment type="subcellular location">
    <subcellularLocation>
        <location evidence="1">Secreted</location>
    </subcellularLocation>
</comment>
<dbReference type="EMBL" id="OV170224">
    <property type="protein sequence ID" value="CAH0724476.1"/>
    <property type="molecule type" value="Genomic_DNA"/>
</dbReference>
<keyword evidence="8" id="KW-0479">Metal-binding</keyword>
<organism evidence="11 12">
    <name type="scientific">Brenthis ino</name>
    <name type="common">lesser marbled fritillary</name>
    <dbReference type="NCBI Taxonomy" id="405034"/>
    <lineage>
        <taxon>Eukaryota</taxon>
        <taxon>Metazoa</taxon>
        <taxon>Ecdysozoa</taxon>
        <taxon>Arthropoda</taxon>
        <taxon>Hexapoda</taxon>
        <taxon>Insecta</taxon>
        <taxon>Pterygota</taxon>
        <taxon>Neoptera</taxon>
        <taxon>Endopterygota</taxon>
        <taxon>Lepidoptera</taxon>
        <taxon>Glossata</taxon>
        <taxon>Ditrysia</taxon>
        <taxon>Papilionoidea</taxon>
        <taxon>Nymphalidae</taxon>
        <taxon>Heliconiinae</taxon>
        <taxon>Argynnini</taxon>
        <taxon>Brenthis</taxon>
    </lineage>
</organism>
<dbReference type="Pfam" id="PF03098">
    <property type="entry name" value="An_peroxidase"/>
    <property type="match status" value="2"/>
</dbReference>
<dbReference type="PANTHER" id="PTHR11475">
    <property type="entry name" value="OXIDASE/PEROXIDASE"/>
    <property type="match status" value="1"/>
</dbReference>
<keyword evidence="2" id="KW-0964">Secreted</keyword>
<dbReference type="GO" id="GO:0046872">
    <property type="term" value="F:metal ion binding"/>
    <property type="evidence" value="ECO:0007669"/>
    <property type="project" value="UniProtKB-KW"/>
</dbReference>
<dbReference type="GO" id="GO:0005576">
    <property type="term" value="C:extracellular region"/>
    <property type="evidence" value="ECO:0007669"/>
    <property type="project" value="UniProtKB-SubCell"/>
</dbReference>
<dbReference type="InterPro" id="IPR010255">
    <property type="entry name" value="Haem_peroxidase_sf"/>
</dbReference>
<keyword evidence="12" id="KW-1185">Reference proteome</keyword>
<reference evidence="11" key="1">
    <citation type="submission" date="2021-12" db="EMBL/GenBank/DDBJ databases">
        <authorList>
            <person name="Martin H S."/>
        </authorList>
    </citation>
    <scope>NUCLEOTIDE SEQUENCE</scope>
</reference>
<feature type="transmembrane region" description="Helical" evidence="10">
    <location>
        <begin position="21"/>
        <end position="43"/>
    </location>
</feature>
<evidence type="ECO:0000256" key="3">
    <source>
        <dbReference type="ARBA" id="ARBA00022559"/>
    </source>
</evidence>
<evidence type="ECO:0000256" key="4">
    <source>
        <dbReference type="ARBA" id="ARBA00022617"/>
    </source>
</evidence>
<protein>
    <recommendedName>
        <fullName evidence="13">Peroxidase</fullName>
    </recommendedName>
</protein>